<dbReference type="PANTHER" id="PTHR37424:SF1">
    <property type="entry name" value="BACTERIOFERRITIN-ASSOCIATED FERREDOXIN"/>
    <property type="match status" value="1"/>
</dbReference>
<accession>A0A1Y6IY48</accession>
<evidence type="ECO:0000256" key="8">
    <source>
        <dbReference type="ARBA" id="ARBA00039386"/>
    </source>
</evidence>
<dbReference type="InterPro" id="IPR041854">
    <property type="entry name" value="BFD-like_2Fe2S-bd_dom_sf"/>
</dbReference>
<evidence type="ECO:0000256" key="3">
    <source>
        <dbReference type="ARBA" id="ARBA00022723"/>
    </source>
</evidence>
<evidence type="ECO:0000256" key="7">
    <source>
        <dbReference type="ARBA" id="ARBA00034078"/>
    </source>
</evidence>
<sequence length="73" mass="8192">MLCNSILCLVIMFVCLCHSVSDKKLRRLILEDGISDMREIRRCTALGSQCGKCVRQAKEILNDTVAAQYKQAS</sequence>
<keyword evidence="5" id="KW-0408">Iron</keyword>
<dbReference type="InterPro" id="IPR007419">
    <property type="entry name" value="BFD-like_2Fe2S-bd_dom"/>
</dbReference>
<gene>
    <name evidence="11" type="primary">bfd</name>
    <name evidence="11" type="ORF">VIM7927_02698</name>
</gene>
<dbReference type="PANTHER" id="PTHR37424">
    <property type="entry name" value="BACTERIOFERRITIN-ASSOCIATED FERREDOXIN"/>
    <property type="match status" value="1"/>
</dbReference>
<evidence type="ECO:0000256" key="1">
    <source>
        <dbReference type="ARBA" id="ARBA00022448"/>
    </source>
</evidence>
<reference evidence="11 12" key="1">
    <citation type="submission" date="2017-05" db="EMBL/GenBank/DDBJ databases">
        <authorList>
            <person name="Song R."/>
            <person name="Chenine A.L."/>
            <person name="Ruprecht R.M."/>
        </authorList>
    </citation>
    <scope>NUCLEOTIDE SEQUENCE [LARGE SCALE GENOMIC DNA]</scope>
    <source>
        <strain evidence="11 12">CECT 7927</strain>
    </source>
</reference>
<keyword evidence="1" id="KW-0813">Transport</keyword>
<feature type="domain" description="BFD-like [2Fe-2S]-binding" evidence="10">
    <location>
        <begin position="14"/>
        <end position="62"/>
    </location>
</feature>
<keyword evidence="3" id="KW-0479">Metal-binding</keyword>
<dbReference type="Gene3D" id="1.10.10.1100">
    <property type="entry name" value="BFD-like [2Fe-2S]-binding domain"/>
    <property type="match status" value="1"/>
</dbReference>
<keyword evidence="4" id="KW-0249">Electron transport</keyword>
<evidence type="ECO:0000256" key="9">
    <source>
        <dbReference type="ARBA" id="ARBA00046332"/>
    </source>
</evidence>
<evidence type="ECO:0000259" key="10">
    <source>
        <dbReference type="Pfam" id="PF04324"/>
    </source>
</evidence>
<keyword evidence="6" id="KW-0411">Iron-sulfur</keyword>
<dbReference type="GO" id="GO:0046872">
    <property type="term" value="F:metal ion binding"/>
    <property type="evidence" value="ECO:0007669"/>
    <property type="project" value="UniProtKB-KW"/>
</dbReference>
<proteinExistence type="inferred from homology"/>
<protein>
    <recommendedName>
        <fullName evidence="8">Bacterioferritin-associated ferredoxin</fullName>
    </recommendedName>
</protein>
<dbReference type="AlphaFoldDB" id="A0A1Y6IY48"/>
<name>A0A1Y6IY48_9VIBR</name>
<dbReference type="Proteomes" id="UP000196125">
    <property type="component" value="Unassembled WGS sequence"/>
</dbReference>
<evidence type="ECO:0000313" key="12">
    <source>
        <dbReference type="Proteomes" id="UP000196125"/>
    </source>
</evidence>
<evidence type="ECO:0000256" key="5">
    <source>
        <dbReference type="ARBA" id="ARBA00023004"/>
    </source>
</evidence>
<organism evidence="11 12">
    <name type="scientific">Vibrio mangrovi</name>
    <dbReference type="NCBI Taxonomy" id="474394"/>
    <lineage>
        <taxon>Bacteria</taxon>
        <taxon>Pseudomonadati</taxon>
        <taxon>Pseudomonadota</taxon>
        <taxon>Gammaproteobacteria</taxon>
        <taxon>Vibrionales</taxon>
        <taxon>Vibrionaceae</taxon>
        <taxon>Vibrio</taxon>
    </lineage>
</organism>
<dbReference type="EMBL" id="FXXI01000005">
    <property type="protein sequence ID" value="SMS01412.1"/>
    <property type="molecule type" value="Genomic_DNA"/>
</dbReference>
<evidence type="ECO:0000313" key="11">
    <source>
        <dbReference type="EMBL" id="SMS01412.1"/>
    </source>
</evidence>
<dbReference type="InterPro" id="IPR052371">
    <property type="entry name" value="BFD-associated_ferredoxin"/>
</dbReference>
<keyword evidence="2" id="KW-0001">2Fe-2S</keyword>
<dbReference type="Pfam" id="PF04324">
    <property type="entry name" value="Fer2_BFD"/>
    <property type="match status" value="1"/>
</dbReference>
<evidence type="ECO:0000256" key="6">
    <source>
        <dbReference type="ARBA" id="ARBA00023014"/>
    </source>
</evidence>
<comment type="similarity">
    <text evidence="9">Belongs to the Bfd family.</text>
</comment>
<dbReference type="GO" id="GO:0051537">
    <property type="term" value="F:2 iron, 2 sulfur cluster binding"/>
    <property type="evidence" value="ECO:0007669"/>
    <property type="project" value="UniProtKB-KW"/>
</dbReference>
<evidence type="ECO:0000256" key="4">
    <source>
        <dbReference type="ARBA" id="ARBA00022982"/>
    </source>
</evidence>
<evidence type="ECO:0000256" key="2">
    <source>
        <dbReference type="ARBA" id="ARBA00022714"/>
    </source>
</evidence>
<comment type="cofactor">
    <cofactor evidence="7">
        <name>[2Fe-2S] cluster</name>
        <dbReference type="ChEBI" id="CHEBI:190135"/>
    </cofactor>
</comment>